<keyword evidence="3" id="KW-1185">Reference proteome</keyword>
<sequence length="167" mass="18670">MLVVGHFDLFTCCAISTKLPTCHCLRNVPLRVKIHSKRAALHHDDDPAARHRREPGSVSGGDEGDPRGRHGDTAGAAGAGVRAHAGPPGPVRLRLWPTRRGMPSPRRRRRRAPQAAPRLLPPPHGHALLRAHRQGDGRALRLPRRHGRRLSLEEDHLHRCRPSWRRP</sequence>
<organism evidence="2 3">
    <name type="scientific">Dichanthelium oligosanthes</name>
    <dbReference type="NCBI Taxonomy" id="888268"/>
    <lineage>
        <taxon>Eukaryota</taxon>
        <taxon>Viridiplantae</taxon>
        <taxon>Streptophyta</taxon>
        <taxon>Embryophyta</taxon>
        <taxon>Tracheophyta</taxon>
        <taxon>Spermatophyta</taxon>
        <taxon>Magnoliopsida</taxon>
        <taxon>Liliopsida</taxon>
        <taxon>Poales</taxon>
        <taxon>Poaceae</taxon>
        <taxon>PACMAD clade</taxon>
        <taxon>Panicoideae</taxon>
        <taxon>Panicodae</taxon>
        <taxon>Paniceae</taxon>
        <taxon>Dichantheliinae</taxon>
        <taxon>Dichanthelium</taxon>
    </lineage>
</organism>
<name>A0A1E5WAL8_9POAL</name>
<evidence type="ECO:0000313" key="2">
    <source>
        <dbReference type="EMBL" id="OEL34288.1"/>
    </source>
</evidence>
<feature type="compositionally biased region" description="Low complexity" evidence="1">
    <location>
        <begin position="73"/>
        <end position="86"/>
    </location>
</feature>
<protein>
    <submittedName>
        <fullName evidence="2">Uncharacterized protein</fullName>
    </submittedName>
</protein>
<dbReference type="EMBL" id="LWDX02015743">
    <property type="protein sequence ID" value="OEL34288.1"/>
    <property type="molecule type" value="Genomic_DNA"/>
</dbReference>
<accession>A0A1E5WAL8</accession>
<gene>
    <name evidence="2" type="ORF">BAE44_0004693</name>
</gene>
<dbReference type="AlphaFoldDB" id="A0A1E5WAL8"/>
<evidence type="ECO:0000313" key="3">
    <source>
        <dbReference type="Proteomes" id="UP000095767"/>
    </source>
</evidence>
<proteinExistence type="predicted"/>
<comment type="caution">
    <text evidence="2">The sequence shown here is derived from an EMBL/GenBank/DDBJ whole genome shotgun (WGS) entry which is preliminary data.</text>
</comment>
<feature type="region of interest" description="Disordered" evidence="1">
    <location>
        <begin position="39"/>
        <end position="144"/>
    </location>
</feature>
<reference evidence="2 3" key="1">
    <citation type="submission" date="2016-09" db="EMBL/GenBank/DDBJ databases">
        <title>The draft genome of Dichanthelium oligosanthes: A C3 panicoid grass species.</title>
        <authorList>
            <person name="Studer A.J."/>
            <person name="Schnable J.C."/>
            <person name="Brutnell T.P."/>
        </authorList>
    </citation>
    <scope>NUCLEOTIDE SEQUENCE [LARGE SCALE GENOMIC DNA]</scope>
    <source>
        <strain evidence="3">cv. Kellogg 1175</strain>
        <tissue evidence="2">Leaf</tissue>
    </source>
</reference>
<dbReference type="Proteomes" id="UP000095767">
    <property type="component" value="Unassembled WGS sequence"/>
</dbReference>
<evidence type="ECO:0000256" key="1">
    <source>
        <dbReference type="SAM" id="MobiDB-lite"/>
    </source>
</evidence>